<dbReference type="AlphaFoldDB" id="A0A3E0I5T6"/>
<gene>
    <name evidence="2" type="ORF">BCF44_102311</name>
</gene>
<evidence type="ECO:0000259" key="1">
    <source>
        <dbReference type="Pfam" id="PF06283"/>
    </source>
</evidence>
<dbReference type="Proteomes" id="UP000256269">
    <property type="component" value="Unassembled WGS sequence"/>
</dbReference>
<dbReference type="PANTHER" id="PTHR40469:SF2">
    <property type="entry name" value="GALACTOSE-BINDING DOMAIN-LIKE SUPERFAMILY PROTEIN"/>
    <property type="match status" value="1"/>
</dbReference>
<dbReference type="RefSeq" id="WP_116173171.1">
    <property type="nucleotide sequence ID" value="NZ_CP144375.1"/>
</dbReference>
<dbReference type="InterPro" id="IPR029062">
    <property type="entry name" value="Class_I_gatase-like"/>
</dbReference>
<dbReference type="OrthoDB" id="9785923at2"/>
<evidence type="ECO:0000313" key="2">
    <source>
        <dbReference type="EMBL" id="REH54079.1"/>
    </source>
</evidence>
<feature type="domain" description="ThuA-like" evidence="1">
    <location>
        <begin position="4"/>
        <end position="197"/>
    </location>
</feature>
<dbReference type="Gene3D" id="3.40.50.880">
    <property type="match status" value="1"/>
</dbReference>
<dbReference type="Pfam" id="PF06283">
    <property type="entry name" value="ThuA"/>
    <property type="match status" value="1"/>
</dbReference>
<dbReference type="PANTHER" id="PTHR40469">
    <property type="entry name" value="SECRETED GLYCOSYL HYDROLASE"/>
    <property type="match status" value="1"/>
</dbReference>
<organism evidence="2 3">
    <name type="scientific">Kutzneria buriramensis</name>
    <dbReference type="NCBI Taxonomy" id="1045776"/>
    <lineage>
        <taxon>Bacteria</taxon>
        <taxon>Bacillati</taxon>
        <taxon>Actinomycetota</taxon>
        <taxon>Actinomycetes</taxon>
        <taxon>Pseudonocardiales</taxon>
        <taxon>Pseudonocardiaceae</taxon>
        <taxon>Kutzneria</taxon>
    </lineage>
</organism>
<dbReference type="EMBL" id="QUNO01000002">
    <property type="protein sequence ID" value="REH54079.1"/>
    <property type="molecule type" value="Genomic_DNA"/>
</dbReference>
<name>A0A3E0I5T6_9PSEU</name>
<accession>A0A3E0I5T6</accession>
<dbReference type="SUPFAM" id="SSF52317">
    <property type="entry name" value="Class I glutamine amidotransferase-like"/>
    <property type="match status" value="1"/>
</dbReference>
<reference evidence="2 3" key="1">
    <citation type="submission" date="2018-08" db="EMBL/GenBank/DDBJ databases">
        <title>Genomic Encyclopedia of Archaeal and Bacterial Type Strains, Phase II (KMG-II): from individual species to whole genera.</title>
        <authorList>
            <person name="Goeker M."/>
        </authorList>
    </citation>
    <scope>NUCLEOTIDE SEQUENCE [LARGE SCALE GENOMIC DNA]</scope>
    <source>
        <strain evidence="2 3">DSM 45791</strain>
    </source>
</reference>
<comment type="caution">
    <text evidence="2">The sequence shown here is derived from an EMBL/GenBank/DDBJ whole genome shotgun (WGS) entry which is preliminary data.</text>
</comment>
<dbReference type="InterPro" id="IPR029010">
    <property type="entry name" value="ThuA-like"/>
</dbReference>
<evidence type="ECO:0000313" key="3">
    <source>
        <dbReference type="Proteomes" id="UP000256269"/>
    </source>
</evidence>
<protein>
    <recommendedName>
        <fullName evidence="1">ThuA-like domain-containing protein</fullName>
    </recommendedName>
</protein>
<proteinExistence type="predicted"/>
<keyword evidence="3" id="KW-1185">Reference proteome</keyword>
<sequence>MKTALVVRGGWTGHVPVEASDRYAGELTARGYDVTTSDSLDSYLDTDLLARTDLIVQCWTMGTISSAQVEGLTAAVRAGTGFAGWHGGIVDSFRDETRYQLMTGGQFVYHPPEFVEYPVRTGGSSFTVHTEQYYVHVDPAVEVLATTEFVEDGTTLPVTWTRNWGEGRVFVTTIGHKLDDFDVPEVDRMIIEGLTWASR</sequence>